<reference evidence="2 3" key="1">
    <citation type="journal article" date="2024" name="G3 (Bethesda)">
        <title>Genome assembly of Hibiscus sabdariffa L. provides insights into metabolisms of medicinal natural products.</title>
        <authorList>
            <person name="Kim T."/>
        </authorList>
    </citation>
    <scope>NUCLEOTIDE SEQUENCE [LARGE SCALE GENOMIC DNA]</scope>
    <source>
        <strain evidence="2">TK-2024</strain>
        <tissue evidence="2">Old leaves</tissue>
    </source>
</reference>
<dbReference type="EMBL" id="JBBPBN010000270">
    <property type="protein sequence ID" value="KAK8490910.1"/>
    <property type="molecule type" value="Genomic_DNA"/>
</dbReference>
<dbReference type="Proteomes" id="UP001396334">
    <property type="component" value="Unassembled WGS sequence"/>
</dbReference>
<gene>
    <name evidence="2" type="ORF">V6N11_073344</name>
</gene>
<evidence type="ECO:0000313" key="3">
    <source>
        <dbReference type="Proteomes" id="UP001396334"/>
    </source>
</evidence>
<feature type="compositionally biased region" description="Acidic residues" evidence="1">
    <location>
        <begin position="1"/>
        <end position="14"/>
    </location>
</feature>
<keyword evidence="3" id="KW-1185">Reference proteome</keyword>
<sequence>MSDNDEIEGGDEAEGVFRENPLFVDKSPAKAVGFHDDQRGSRGMGDVEVGLIPRVEASEWRVWDVDAVVEFELGTQVRSGLEMQLGQLGENAGGEGPLTVVEGEWDSNSIQQNQVVLFKSNILGESVAEDNEKESVSIHEKEVSSTECQFSNSKIPQPTVVLTGPNTGSQQLIIGPNTGSQQLITGPNTRSQQIPEVEIVVKDGISRKTL</sequence>
<comment type="caution">
    <text evidence="2">The sequence shown here is derived from an EMBL/GenBank/DDBJ whole genome shotgun (WGS) entry which is preliminary data.</text>
</comment>
<organism evidence="2 3">
    <name type="scientific">Hibiscus sabdariffa</name>
    <name type="common">roselle</name>
    <dbReference type="NCBI Taxonomy" id="183260"/>
    <lineage>
        <taxon>Eukaryota</taxon>
        <taxon>Viridiplantae</taxon>
        <taxon>Streptophyta</taxon>
        <taxon>Embryophyta</taxon>
        <taxon>Tracheophyta</taxon>
        <taxon>Spermatophyta</taxon>
        <taxon>Magnoliopsida</taxon>
        <taxon>eudicotyledons</taxon>
        <taxon>Gunneridae</taxon>
        <taxon>Pentapetalae</taxon>
        <taxon>rosids</taxon>
        <taxon>malvids</taxon>
        <taxon>Malvales</taxon>
        <taxon>Malvaceae</taxon>
        <taxon>Malvoideae</taxon>
        <taxon>Hibiscus</taxon>
    </lineage>
</organism>
<accession>A0ABR2ADB0</accession>
<name>A0ABR2ADB0_9ROSI</name>
<evidence type="ECO:0000256" key="1">
    <source>
        <dbReference type="SAM" id="MobiDB-lite"/>
    </source>
</evidence>
<proteinExistence type="predicted"/>
<feature type="region of interest" description="Disordered" evidence="1">
    <location>
        <begin position="1"/>
        <end position="20"/>
    </location>
</feature>
<protein>
    <submittedName>
        <fullName evidence="2">Uncharacterized protein</fullName>
    </submittedName>
</protein>
<evidence type="ECO:0000313" key="2">
    <source>
        <dbReference type="EMBL" id="KAK8490910.1"/>
    </source>
</evidence>